<feature type="compositionally biased region" description="Polar residues" evidence="4">
    <location>
        <begin position="655"/>
        <end position="665"/>
    </location>
</feature>
<sequence>MQSSDTNQSIDSDDIQLSNIIPRLCILYKWPHYDGYGILLNRNKHPLGLRIDSIEPNSPAESGGLLSEDIVLAVNGHSTGNDDFYVILSCIEYALEQDRIRFLVLDSKSAEFVQRYQINIDENNENCIRIEASQFIETPTQLLHNQPQTEIQNVSCNTFDDIEKLPSDDMDADTCCESELRMCTVTLQPNIDSIGITLEPDTDFGHIIRDVESYSPAARAGIQRNDHIIAVNDTSLLHLPFEDVLYFLKKKRHDKVLNFLIAKKAYLIQTLQTNLISNLDSELNSPLNTLERTKSSTLPITQAVEHIHRTSGNEQSEQNQQRETILTITDEQYDRLSLQIYTNRYTAKHRKKHGNVHKGVGAATALRFSWSLKSEKTLDYASINTDLDGGRKPVLNEEKKENNSLQTPFNFLQVGMTNPSPTQQTRRILTSVSTFNSSGDDSPKIQRLSSSFKQHNNLKKQVHSPKLTIRNNNTVTNHSLSAKHNQTIQNILNPTTVQSLSTWPIYEQGLSININKSRTILNNIDVDEDFSSTTSDIYDDAEQIHSVVTDTSQNINNKLEDDKNEELYFKPIEIPISTENISNDIEKKLNHSIEHDKSESIKSKSSDSDLEIVNSEYTKVKIQVEEEYIVDTFHISNTNEIEENSNESFPNEDNQSISNISTNSADEGEKPENDLVTSKPSIEMTLVTTPISELPDYGYELHNIKLMQPTETVPLGFKLSKQTDSLQCVVSAIDQQSKADIAGLHMDDWLIKIEDVDIRLNEFSDVSQKIYETLNTVGSINVLIARNKSTRLSTIFDDPRASAIAAYDKPNELNFLLSVGLSNKIEEHKDPNQSKQNDDTDDKIRHIILKEALGLDFYSFTPDKNSQIIIHSINNVRPLSTAHKAGLHNGDRILTVNNIDVTKINHKNVRHRLVKKSPVHLTVKNDPKYLELIENIKRDQNRIMLPSLSSSSSSSNYEPIERQSSNLLSEDLINVLFIDDTGPIYMKHCVFKQESINNSVGFTLHYKNNFHIIDNVEIDMPAYNCGLRNDDVILYVNKHNVEQMPHDNVRMLVQTLILSNESFNLILLNINDMQRYKNYQEKSFIDWQSILSEINEDDINQGQQQQQNSDFNNLLYKPNEALSSCILPGTRICILKPLIGRSAGFSISGEEQPPFVITNIDKDSPAEEAGLQLNDTILSINKKPLIHTNYNDTIQIIKQALQQKIVQIVVNQQPISNIEEKHNNQLPLRDNAVGITTDNTKEEEPTHHRVNALEVYQRQRNQELTYSLRLCHLNTTNSDGQPASTFGFDISKEPKYEYPMISRVEPKLPGELAGLQSRDLLIKVNDRKTKGLDIDKVKRTIEKAKYNGRLELLVVDEQVYRYCMRTHKKFKEPYIKVKHIFPRSKSRKSVETLDSIAASTPITSQHMIGQSMMSTTYKVHQRSITKDDFISSTSEETIDVDTTLSMNPSQQKNISSTNQRKSSGFNGKQNQMLTDKSKVNSVSNTINNLFQFIGYDKSNKLDYDIPTSQTSVPPNDFMRNFSEEMQHMSRLYHTVRSNRSSGLYDYIRDPRRCLLKIDPNKGLGFVLSATGDYDHTITAVEKNSTAEVAGLLVNDELVEIDSVDVRNITYEQVVQMLFSAIKTQDTIEMCVTNNHMNDIFASTNDTNKSGNILVNNIDNNSITTTHTQGVFNKDLSSRNSPDSSFKQQIINKNSSDLPDQEKQSNNIIDYGINGNIPAYSTGITASPKLFRSKTSSSITSKKDTDAKLSQIPKNDAPVARLCHIRRLPSSPFCGFFLTGNPKRLGRVHVSNIKKNSSAALCGLRNGDRIIEVNGTDIQTLTYETILNKIQLHMERHDLELLVLDKKSLRWYQDRKYPVTSQTLPTIVRIEPVINNINVGTHTSNNNIRNSNFFDRQESTTKL</sequence>
<feature type="domain" description="PDZ" evidence="5">
    <location>
        <begin position="873"/>
        <end position="913"/>
    </location>
</feature>
<evidence type="ECO:0000256" key="4">
    <source>
        <dbReference type="SAM" id="MobiDB-lite"/>
    </source>
</evidence>
<feature type="domain" description="PDZ" evidence="5">
    <location>
        <begin position="1552"/>
        <end position="1617"/>
    </location>
</feature>
<evidence type="ECO:0000313" key="7">
    <source>
        <dbReference type="Proteomes" id="UP000663891"/>
    </source>
</evidence>
<feature type="region of interest" description="Disordered" evidence="4">
    <location>
        <begin position="641"/>
        <end position="675"/>
    </location>
</feature>
<dbReference type="InterPro" id="IPR051067">
    <property type="entry name" value="NHER"/>
</dbReference>
<dbReference type="Proteomes" id="UP000663891">
    <property type="component" value="Unassembled WGS sequence"/>
</dbReference>
<dbReference type="GO" id="GO:0043495">
    <property type="term" value="F:protein-membrane adaptor activity"/>
    <property type="evidence" value="ECO:0007669"/>
    <property type="project" value="TreeGrafter"/>
</dbReference>
<feature type="domain" description="PDZ" evidence="5">
    <location>
        <begin position="1131"/>
        <end position="1212"/>
    </location>
</feature>
<keyword evidence="3" id="KW-0677">Repeat</keyword>
<protein>
    <recommendedName>
        <fullName evidence="5">PDZ domain-containing protein</fullName>
    </recommendedName>
</protein>
<keyword evidence="2" id="KW-1003">Cell membrane</keyword>
<comment type="subcellular location">
    <subcellularLocation>
        <location evidence="1">Cell membrane</location>
    </subcellularLocation>
</comment>
<keyword evidence="2" id="KW-0472">Membrane</keyword>
<dbReference type="Pfam" id="PF17820">
    <property type="entry name" value="PDZ_6"/>
    <property type="match status" value="2"/>
</dbReference>
<dbReference type="PANTHER" id="PTHR14191:SF3">
    <property type="entry name" value="NA(+)_H(+) EXCHANGE REGULATORY COFACTOR-LIKE PROTEIN NRFL-1"/>
    <property type="match status" value="1"/>
</dbReference>
<dbReference type="CDD" id="cd00136">
    <property type="entry name" value="PDZ_canonical"/>
    <property type="match status" value="3"/>
</dbReference>
<feature type="domain" description="PDZ" evidence="5">
    <location>
        <begin position="1761"/>
        <end position="1830"/>
    </location>
</feature>
<dbReference type="GO" id="GO:0016324">
    <property type="term" value="C:apical plasma membrane"/>
    <property type="evidence" value="ECO:0007669"/>
    <property type="project" value="TreeGrafter"/>
</dbReference>
<dbReference type="InterPro" id="IPR036034">
    <property type="entry name" value="PDZ_sf"/>
</dbReference>
<feature type="region of interest" description="Disordered" evidence="4">
    <location>
        <begin position="1445"/>
        <end position="1472"/>
    </location>
</feature>
<evidence type="ECO:0000256" key="3">
    <source>
        <dbReference type="ARBA" id="ARBA00022737"/>
    </source>
</evidence>
<evidence type="ECO:0000259" key="5">
    <source>
        <dbReference type="PROSITE" id="PS50106"/>
    </source>
</evidence>
<feature type="domain" description="PDZ" evidence="5">
    <location>
        <begin position="1277"/>
        <end position="1356"/>
    </location>
</feature>
<feature type="domain" description="PDZ" evidence="5">
    <location>
        <begin position="36"/>
        <end position="76"/>
    </location>
</feature>
<dbReference type="Gene3D" id="2.30.42.10">
    <property type="match status" value="9"/>
</dbReference>
<dbReference type="InterPro" id="IPR001478">
    <property type="entry name" value="PDZ"/>
</dbReference>
<accession>A0A814D4C2</accession>
<evidence type="ECO:0000256" key="1">
    <source>
        <dbReference type="ARBA" id="ARBA00004236"/>
    </source>
</evidence>
<name>A0A814D4C2_9BILA</name>
<gene>
    <name evidence="6" type="ORF">VCS650_LOCUS11935</name>
</gene>
<organism evidence="6 7">
    <name type="scientific">Adineta steineri</name>
    <dbReference type="NCBI Taxonomy" id="433720"/>
    <lineage>
        <taxon>Eukaryota</taxon>
        <taxon>Metazoa</taxon>
        <taxon>Spiralia</taxon>
        <taxon>Gnathifera</taxon>
        <taxon>Rotifera</taxon>
        <taxon>Eurotatoria</taxon>
        <taxon>Bdelloidea</taxon>
        <taxon>Adinetida</taxon>
        <taxon>Adinetidae</taxon>
        <taxon>Adineta</taxon>
    </lineage>
</organism>
<dbReference type="PROSITE" id="PS50106">
    <property type="entry name" value="PDZ"/>
    <property type="match status" value="7"/>
</dbReference>
<dbReference type="PANTHER" id="PTHR14191">
    <property type="entry name" value="PDZ DOMAIN CONTAINING PROTEIN"/>
    <property type="match status" value="1"/>
</dbReference>
<dbReference type="EMBL" id="CAJNON010000090">
    <property type="protein sequence ID" value="CAF0948667.1"/>
    <property type="molecule type" value="Genomic_DNA"/>
</dbReference>
<feature type="domain" description="PDZ" evidence="5">
    <location>
        <begin position="184"/>
        <end position="250"/>
    </location>
</feature>
<dbReference type="SUPFAM" id="SSF50156">
    <property type="entry name" value="PDZ domain-like"/>
    <property type="match status" value="9"/>
</dbReference>
<dbReference type="Pfam" id="PF00595">
    <property type="entry name" value="PDZ"/>
    <property type="match status" value="3"/>
</dbReference>
<dbReference type="SMART" id="SM00228">
    <property type="entry name" value="PDZ"/>
    <property type="match status" value="9"/>
</dbReference>
<proteinExistence type="predicted"/>
<comment type="caution">
    <text evidence="6">The sequence shown here is derived from an EMBL/GenBank/DDBJ whole genome shotgun (WGS) entry which is preliminary data.</text>
</comment>
<dbReference type="OrthoDB" id="10009200at2759"/>
<evidence type="ECO:0000313" key="6">
    <source>
        <dbReference type="EMBL" id="CAF0948667.1"/>
    </source>
</evidence>
<dbReference type="GO" id="GO:0072659">
    <property type="term" value="P:protein localization to plasma membrane"/>
    <property type="evidence" value="ECO:0007669"/>
    <property type="project" value="TreeGrafter"/>
</dbReference>
<evidence type="ECO:0000256" key="2">
    <source>
        <dbReference type="ARBA" id="ARBA00022475"/>
    </source>
</evidence>
<reference evidence="6" key="1">
    <citation type="submission" date="2021-02" db="EMBL/GenBank/DDBJ databases">
        <authorList>
            <person name="Nowell W R."/>
        </authorList>
    </citation>
    <scope>NUCLEOTIDE SEQUENCE</scope>
</reference>
<dbReference type="InterPro" id="IPR041489">
    <property type="entry name" value="PDZ_6"/>
</dbReference>